<dbReference type="Pfam" id="PF03015">
    <property type="entry name" value="Sterile"/>
    <property type="match status" value="1"/>
</dbReference>
<dbReference type="Gene3D" id="3.40.50.720">
    <property type="entry name" value="NAD(P)-binding Rossmann-like Domain"/>
    <property type="match status" value="1"/>
</dbReference>
<organism evidence="13">
    <name type="scientific">Cacopsylla melanoneura</name>
    <dbReference type="NCBI Taxonomy" id="428564"/>
    <lineage>
        <taxon>Eukaryota</taxon>
        <taxon>Metazoa</taxon>
        <taxon>Ecdysozoa</taxon>
        <taxon>Arthropoda</taxon>
        <taxon>Hexapoda</taxon>
        <taxon>Insecta</taxon>
        <taxon>Pterygota</taxon>
        <taxon>Neoptera</taxon>
        <taxon>Paraneoptera</taxon>
        <taxon>Hemiptera</taxon>
        <taxon>Sternorrhyncha</taxon>
        <taxon>Psylloidea</taxon>
        <taxon>Psyllidae</taxon>
        <taxon>Psyllinae</taxon>
        <taxon>Cacopsylla</taxon>
    </lineage>
</organism>
<dbReference type="InterPro" id="IPR026055">
    <property type="entry name" value="FAR"/>
</dbReference>
<keyword evidence="10" id="KW-0560">Oxidoreductase</keyword>
<evidence type="ECO:0000256" key="5">
    <source>
        <dbReference type="ARBA" id="ARBA00022857"/>
    </source>
</evidence>
<evidence type="ECO:0000313" key="13">
    <source>
        <dbReference type="EMBL" id="CAG6614158.1"/>
    </source>
</evidence>
<dbReference type="GO" id="GO:0035336">
    <property type="term" value="P:long-chain fatty-acyl-CoA metabolic process"/>
    <property type="evidence" value="ECO:0007669"/>
    <property type="project" value="TreeGrafter"/>
</dbReference>
<evidence type="ECO:0000256" key="3">
    <source>
        <dbReference type="ARBA" id="ARBA00022516"/>
    </source>
</evidence>
<sequence length="515" mass="58879">MAEIPKWYAGRSVLVTGGTGFMGKVLLEKLLRCCPDIRKVYILCRAKRGLTPKTRLAEFSKLPVFERLRNENPSQLSKLHIIEGDILQPNLGIKDQDIRLLQEEVSIVFNGAASLKLEAELKENVAANTMGTKLLLDMSLGMKKLVAFIHFSTAFCHPEQEVLEEKLYPSPVNPHDVMRAMEWMDDETIKALTPRILGMHPNSYTYTKRLAETLVDEYSDRLPVVIVRPSIVLPSIKEPVPGWVDSLNGPVGVLVASGKGVVRSMMCGADFVAEVVPVDMAINGVLLAAYKRGQTKAPQPTLVLNMSSNEIEPITWGEIIERGKKLIMDYPFEAGLWFPNGQIRSNRFWHYFFVIFTQILPAYLVDFVMVLIRQKTFLVRVQNRIWLGMHLLEYFTTRNWDFKNKVCLSLHNNLNEKDKEIFFMANVDYDINKYMRDIILGARQYCLKEPMSSLPKARRQIKFLYMLDKLGKAFILCLLGWLLIKTVFATKVFFEYLALSNKIPFVSTTPVLMRT</sequence>
<dbReference type="FunFam" id="3.40.50.720:FF:000143">
    <property type="entry name" value="Fatty acyl-CoA reductase"/>
    <property type="match status" value="1"/>
</dbReference>
<dbReference type="GO" id="GO:0080019">
    <property type="term" value="F:alcohol-forming very long-chain fatty acyl-CoA reductase activity"/>
    <property type="evidence" value="ECO:0007669"/>
    <property type="project" value="InterPro"/>
</dbReference>
<keyword evidence="5 10" id="KW-0521">NADP</keyword>
<keyword evidence="8 10" id="KW-0472">Membrane</keyword>
<keyword evidence="4 10" id="KW-0812">Transmembrane</keyword>
<evidence type="ECO:0000256" key="10">
    <source>
        <dbReference type="RuleBase" id="RU363097"/>
    </source>
</evidence>
<evidence type="ECO:0000256" key="8">
    <source>
        <dbReference type="ARBA" id="ARBA00023136"/>
    </source>
</evidence>
<protein>
    <recommendedName>
        <fullName evidence="10">Fatty acyl-CoA reductase</fullName>
        <ecNumber evidence="10">1.2.1.84</ecNumber>
    </recommendedName>
</protein>
<evidence type="ECO:0000256" key="2">
    <source>
        <dbReference type="ARBA" id="ARBA00005928"/>
    </source>
</evidence>
<dbReference type="SUPFAM" id="SSF51735">
    <property type="entry name" value="NAD(P)-binding Rossmann-fold domains"/>
    <property type="match status" value="1"/>
</dbReference>
<keyword evidence="3 10" id="KW-0444">Lipid biosynthesis</keyword>
<accession>A0A8D8LSN1</accession>
<evidence type="ECO:0000259" key="11">
    <source>
        <dbReference type="Pfam" id="PF03015"/>
    </source>
</evidence>
<comment type="function">
    <text evidence="10">Catalyzes the reduction of fatty acyl-CoA to fatty alcohols.</text>
</comment>
<dbReference type="PANTHER" id="PTHR11011:SF12">
    <property type="entry name" value="FATTY ACYL-COA REDUCTASE"/>
    <property type="match status" value="1"/>
</dbReference>
<reference evidence="13" key="1">
    <citation type="submission" date="2021-05" db="EMBL/GenBank/DDBJ databases">
        <authorList>
            <person name="Alioto T."/>
            <person name="Alioto T."/>
            <person name="Gomez Garrido J."/>
        </authorList>
    </citation>
    <scope>NUCLEOTIDE SEQUENCE</scope>
</reference>
<name>A0A8D8LSN1_9HEMI</name>
<dbReference type="GO" id="GO:0005777">
    <property type="term" value="C:peroxisome"/>
    <property type="evidence" value="ECO:0007669"/>
    <property type="project" value="TreeGrafter"/>
</dbReference>
<evidence type="ECO:0000256" key="9">
    <source>
        <dbReference type="ARBA" id="ARBA00052530"/>
    </source>
</evidence>
<evidence type="ECO:0000259" key="12">
    <source>
        <dbReference type="Pfam" id="PF07993"/>
    </source>
</evidence>
<feature type="domain" description="Fatty acyl-CoA reductase C-terminal" evidence="11">
    <location>
        <begin position="358"/>
        <end position="449"/>
    </location>
</feature>
<dbReference type="CDD" id="cd09071">
    <property type="entry name" value="FAR_C"/>
    <property type="match status" value="1"/>
</dbReference>
<evidence type="ECO:0000256" key="6">
    <source>
        <dbReference type="ARBA" id="ARBA00022989"/>
    </source>
</evidence>
<comment type="similarity">
    <text evidence="2 10">Belongs to the fatty acyl-CoA reductase family.</text>
</comment>
<keyword evidence="7 10" id="KW-0443">Lipid metabolism</keyword>
<comment type="catalytic activity">
    <reaction evidence="9 10">
        <text>a long-chain fatty acyl-CoA + 2 NADPH + 2 H(+) = a long-chain primary fatty alcohol + 2 NADP(+) + CoA</text>
        <dbReference type="Rhea" id="RHEA:52716"/>
        <dbReference type="ChEBI" id="CHEBI:15378"/>
        <dbReference type="ChEBI" id="CHEBI:57287"/>
        <dbReference type="ChEBI" id="CHEBI:57783"/>
        <dbReference type="ChEBI" id="CHEBI:58349"/>
        <dbReference type="ChEBI" id="CHEBI:77396"/>
        <dbReference type="ChEBI" id="CHEBI:83139"/>
        <dbReference type="EC" id="1.2.1.84"/>
    </reaction>
</comment>
<feature type="transmembrane region" description="Helical" evidence="10">
    <location>
        <begin position="473"/>
        <end position="494"/>
    </location>
</feature>
<dbReference type="PANTHER" id="PTHR11011">
    <property type="entry name" value="MALE STERILITY PROTEIN 2-RELATED"/>
    <property type="match status" value="1"/>
</dbReference>
<dbReference type="GO" id="GO:0016020">
    <property type="term" value="C:membrane"/>
    <property type="evidence" value="ECO:0007669"/>
    <property type="project" value="UniProtKB-SubCell"/>
</dbReference>
<comment type="subcellular location">
    <subcellularLocation>
        <location evidence="1">Membrane</location>
        <topology evidence="1">Multi-pass membrane protein</topology>
    </subcellularLocation>
</comment>
<dbReference type="CDD" id="cd05236">
    <property type="entry name" value="FAR-N_SDR_e"/>
    <property type="match status" value="1"/>
</dbReference>
<proteinExistence type="inferred from homology"/>
<evidence type="ECO:0000256" key="4">
    <source>
        <dbReference type="ARBA" id="ARBA00022692"/>
    </source>
</evidence>
<feature type="domain" description="Thioester reductase (TE)" evidence="12">
    <location>
        <begin position="15"/>
        <end position="283"/>
    </location>
</feature>
<evidence type="ECO:0000256" key="7">
    <source>
        <dbReference type="ARBA" id="ARBA00023098"/>
    </source>
</evidence>
<feature type="transmembrane region" description="Helical" evidence="10">
    <location>
        <begin position="348"/>
        <end position="372"/>
    </location>
</feature>
<dbReference type="AlphaFoldDB" id="A0A8D8LSN1"/>
<keyword evidence="6 10" id="KW-1133">Transmembrane helix</keyword>
<dbReference type="InterPro" id="IPR013120">
    <property type="entry name" value="FAR_NAD-bd"/>
</dbReference>
<dbReference type="EMBL" id="HBUF01029491">
    <property type="protein sequence ID" value="CAG6614158.1"/>
    <property type="molecule type" value="Transcribed_RNA"/>
</dbReference>
<dbReference type="EC" id="1.2.1.84" evidence="10"/>
<dbReference type="Pfam" id="PF07993">
    <property type="entry name" value="NAD_binding_4"/>
    <property type="match status" value="1"/>
</dbReference>
<dbReference type="InterPro" id="IPR033640">
    <property type="entry name" value="FAR_C"/>
</dbReference>
<dbReference type="GO" id="GO:0102965">
    <property type="term" value="F:alcohol-forming long-chain fatty acyl-CoA reductase activity"/>
    <property type="evidence" value="ECO:0007669"/>
    <property type="project" value="UniProtKB-EC"/>
</dbReference>
<evidence type="ECO:0000256" key="1">
    <source>
        <dbReference type="ARBA" id="ARBA00004141"/>
    </source>
</evidence>
<dbReference type="InterPro" id="IPR036291">
    <property type="entry name" value="NAD(P)-bd_dom_sf"/>
</dbReference>